<protein>
    <submittedName>
        <fullName evidence="2">Chorismate mutase</fullName>
    </submittedName>
</protein>
<gene>
    <name evidence="2" type="ORF">GR183_09270</name>
</gene>
<dbReference type="RefSeq" id="WP_160775316.1">
    <property type="nucleotide sequence ID" value="NZ_WUMV01000003.1"/>
</dbReference>
<feature type="compositionally biased region" description="Basic and acidic residues" evidence="1">
    <location>
        <begin position="10"/>
        <end position="23"/>
    </location>
</feature>
<accession>A0A7X3LU24</accession>
<sequence>MLRLRNAAKKASDVPSDGKRNDLRAGGGGSASIADAALRLEKIDADLQALIGERLAVSREILGNPATSGGARGLFCESLDEALRACVERYKADAPITTLEPVWRALAAAAAGDIEIHCETAEDPAALLEAVRYHFGFSIPVEAAGDAPDVIRAVAENDRALGLIRLDERADLPWWRSLGAPAPEIVARLPFLVAEERPADMPLIVVAQSTGAEERDVAAYDARWRGALPGRLMAGGLEVLAFHRTSEGVDALIAARGDHSAGDVARLCAEAGAEPDTLRRVGAYAAPIDIDEAADETWDEKES</sequence>
<reference evidence="2 3" key="1">
    <citation type="submission" date="2019-12" db="EMBL/GenBank/DDBJ databases">
        <authorList>
            <person name="Li M."/>
        </authorList>
    </citation>
    <scope>NUCLEOTIDE SEQUENCE [LARGE SCALE GENOMIC DNA]</scope>
    <source>
        <strain evidence="2 3">GBMRC 2046</strain>
    </source>
</reference>
<proteinExistence type="predicted"/>
<evidence type="ECO:0000313" key="3">
    <source>
        <dbReference type="Proteomes" id="UP000433101"/>
    </source>
</evidence>
<dbReference type="AlphaFoldDB" id="A0A7X3LU24"/>
<evidence type="ECO:0000256" key="1">
    <source>
        <dbReference type="SAM" id="MobiDB-lite"/>
    </source>
</evidence>
<organism evidence="2 3">
    <name type="scientific">Stappia sediminis</name>
    <dbReference type="NCBI Taxonomy" id="2692190"/>
    <lineage>
        <taxon>Bacteria</taxon>
        <taxon>Pseudomonadati</taxon>
        <taxon>Pseudomonadota</taxon>
        <taxon>Alphaproteobacteria</taxon>
        <taxon>Hyphomicrobiales</taxon>
        <taxon>Stappiaceae</taxon>
        <taxon>Stappia</taxon>
    </lineage>
</organism>
<feature type="region of interest" description="Disordered" evidence="1">
    <location>
        <begin position="1"/>
        <end position="29"/>
    </location>
</feature>
<dbReference type="Proteomes" id="UP000433101">
    <property type="component" value="Unassembled WGS sequence"/>
</dbReference>
<dbReference type="EMBL" id="WUMV01000003">
    <property type="protein sequence ID" value="MXN65096.1"/>
    <property type="molecule type" value="Genomic_DNA"/>
</dbReference>
<keyword evidence="3" id="KW-1185">Reference proteome</keyword>
<evidence type="ECO:0000313" key="2">
    <source>
        <dbReference type="EMBL" id="MXN65096.1"/>
    </source>
</evidence>
<name>A0A7X3LU24_9HYPH</name>
<comment type="caution">
    <text evidence="2">The sequence shown here is derived from an EMBL/GenBank/DDBJ whole genome shotgun (WGS) entry which is preliminary data.</text>
</comment>